<organism evidence="8">
    <name type="scientific">Pseudogemmatithrix spongiicola</name>
    <dbReference type="NCBI Taxonomy" id="3062599"/>
    <lineage>
        <taxon>Bacteria</taxon>
        <taxon>Pseudomonadati</taxon>
        <taxon>Gemmatimonadota</taxon>
        <taxon>Gemmatimonadia</taxon>
        <taxon>Gemmatimonadales</taxon>
        <taxon>Gemmatimonadaceae</taxon>
        <taxon>Pseudogemmatithrix</taxon>
    </lineage>
</organism>
<dbReference type="Proteomes" id="UP001229955">
    <property type="component" value="Chromosome"/>
</dbReference>
<feature type="transmembrane region" description="Helical" evidence="7">
    <location>
        <begin position="275"/>
        <end position="293"/>
    </location>
</feature>
<gene>
    <name evidence="8" type="ORF">Strain138_000996</name>
    <name evidence="9" type="ORF">Strain318_000996</name>
</gene>
<evidence type="ECO:0000256" key="1">
    <source>
        <dbReference type="ARBA" id="ARBA00007150"/>
    </source>
</evidence>
<feature type="transmembrane region" description="Helical" evidence="7">
    <location>
        <begin position="111"/>
        <end position="134"/>
    </location>
</feature>
<evidence type="ECO:0000313" key="10">
    <source>
        <dbReference type="Proteomes" id="UP001229955"/>
    </source>
</evidence>
<dbReference type="RefSeq" id="WP_367887430.1">
    <property type="nucleotide sequence ID" value="NZ_CP130612.1"/>
</dbReference>
<evidence type="ECO:0000256" key="6">
    <source>
        <dbReference type="ARBA" id="ARBA00023136"/>
    </source>
</evidence>
<keyword evidence="3 8" id="KW-0808">Transferase</keyword>
<keyword evidence="8" id="KW-0328">Glycosyltransferase</keyword>
<keyword evidence="10" id="KW-1185">Reference proteome</keyword>
<proteinExistence type="inferred from homology"/>
<dbReference type="EMBL" id="CP130613">
    <property type="protein sequence ID" value="WKW14644.1"/>
    <property type="molecule type" value="Genomic_DNA"/>
</dbReference>
<evidence type="ECO:0000256" key="2">
    <source>
        <dbReference type="ARBA" id="ARBA00022475"/>
    </source>
</evidence>
<evidence type="ECO:0000256" key="3">
    <source>
        <dbReference type="ARBA" id="ARBA00022679"/>
    </source>
</evidence>
<evidence type="ECO:0000313" key="8">
    <source>
        <dbReference type="EMBL" id="WKW11734.1"/>
    </source>
</evidence>
<keyword evidence="6 7" id="KW-0472">Membrane</keyword>
<dbReference type="EC" id="2.4.99.-" evidence="8"/>
<keyword evidence="5 7" id="KW-1133">Transmembrane helix</keyword>
<dbReference type="GO" id="GO:0008961">
    <property type="term" value="F:phosphatidylglycerol-prolipoprotein diacylglyceryl transferase activity"/>
    <property type="evidence" value="ECO:0007669"/>
    <property type="project" value="InterPro"/>
</dbReference>
<sequence>MPATQGLGLGPYGTAFALAACIGIALALRVGRTRQFPRLAWMTVLGTALAAGIVGSKLVFLDFQPVEYGEKTILGGLIVGITSTLLVARAVGIGAWRALDAMAIPTLSAMAIGRVGCFLAGCCAGTPTEVPWAVAARNSDVHVHPAPLYEMAGDLLLITLLRRVPGVRADGDRFLIATVAYMGLRIAVESVRDGRTAIGPLNVVQWTLLVIAIPLVGVLVARRVRARKPVPALRPAVAVPAPQHTQGAVPLLVLAAILAALFVIAHAWFVPIERLALLSLVLACVVMWAAAVLPRRVWRLVPFAPLAFAPRAGALLVMQQDSSNAGSGARTELLIGGGYASGLYEQIVGHEPGDGCVDGPPTLAKRESRVVAGRAGIRRQTASGERLTLEGRYAAGADRLQRIQPGPVTAIPAPRNDIAAGGLAIMWEGRRAMWRADLLSGAVVREGHELNRVVATAEVNIPVSERSFVGAGIANSGFFPTTGEMTQFGIGFKTGRDQLRVYSTLVGEGYKAELSFPLFRTMVDLSYRTGRTSHDGEAQGSMFRVGVTQAVRLR</sequence>
<protein>
    <submittedName>
        <fullName evidence="8">Prolipoprotein diacylglyceryl transferase</fullName>
        <ecNumber evidence="8">2.4.99.-</ecNumber>
    </submittedName>
</protein>
<dbReference type="EMBL" id="CP130612">
    <property type="protein sequence ID" value="WKW11734.1"/>
    <property type="molecule type" value="Genomic_DNA"/>
</dbReference>
<keyword evidence="4 7" id="KW-0812">Transmembrane</keyword>
<comment type="similarity">
    <text evidence="1">Belongs to the Lgt family.</text>
</comment>
<dbReference type="Pfam" id="PF01790">
    <property type="entry name" value="LGT"/>
    <property type="match status" value="1"/>
</dbReference>
<feature type="transmembrane region" description="Helical" evidence="7">
    <location>
        <begin position="40"/>
        <end position="61"/>
    </location>
</feature>
<dbReference type="GO" id="GO:0042158">
    <property type="term" value="P:lipoprotein biosynthetic process"/>
    <property type="evidence" value="ECO:0007669"/>
    <property type="project" value="InterPro"/>
</dbReference>
<evidence type="ECO:0000313" key="9">
    <source>
        <dbReference type="EMBL" id="WKW14644.1"/>
    </source>
</evidence>
<dbReference type="KEGG" id="pspc:Strain318_000996"/>
<accession>A0AA49JZC0</accession>
<keyword evidence="2" id="KW-1003">Cell membrane</keyword>
<feature type="transmembrane region" description="Helical" evidence="7">
    <location>
        <begin position="73"/>
        <end position="99"/>
    </location>
</feature>
<name>A0AA49JTN6_9BACT</name>
<dbReference type="AlphaFoldDB" id="A0AA49JTN6"/>
<feature type="transmembrane region" description="Helical" evidence="7">
    <location>
        <begin position="203"/>
        <end position="221"/>
    </location>
</feature>
<accession>A0AA49JTN6</accession>
<reference evidence="8" key="1">
    <citation type="submission" date="2023-07" db="EMBL/GenBank/DDBJ databases">
        <authorList>
            <person name="Haufschild T."/>
            <person name="Kallscheuer N."/>
            <person name="Hammer J."/>
            <person name="Kohn T."/>
            <person name="Kabuu M."/>
            <person name="Jogler M."/>
            <person name="Wohfarth N."/>
            <person name="Heuer A."/>
            <person name="Rohde M."/>
            <person name="van Teeseling M.C.F."/>
            <person name="Jogler C."/>
        </authorList>
    </citation>
    <scope>NUCLEOTIDE SEQUENCE</scope>
    <source>
        <strain evidence="8">Strain 138</strain>
        <strain evidence="9">Strain 318</strain>
    </source>
</reference>
<dbReference type="GO" id="GO:0005886">
    <property type="term" value="C:plasma membrane"/>
    <property type="evidence" value="ECO:0007669"/>
    <property type="project" value="InterPro"/>
</dbReference>
<dbReference type="PANTHER" id="PTHR30589:SF0">
    <property type="entry name" value="PHOSPHATIDYLGLYCEROL--PROLIPOPROTEIN DIACYLGLYCERYL TRANSFERASE"/>
    <property type="match status" value="1"/>
</dbReference>
<evidence type="ECO:0000256" key="7">
    <source>
        <dbReference type="SAM" id="Phobius"/>
    </source>
</evidence>
<dbReference type="InterPro" id="IPR001640">
    <property type="entry name" value="Lgt"/>
</dbReference>
<feature type="transmembrane region" description="Helical" evidence="7">
    <location>
        <begin position="248"/>
        <end position="269"/>
    </location>
</feature>
<feature type="transmembrane region" description="Helical" evidence="7">
    <location>
        <begin position="12"/>
        <end position="28"/>
    </location>
</feature>
<dbReference type="PANTHER" id="PTHR30589">
    <property type="entry name" value="PROLIPOPROTEIN DIACYLGLYCERYL TRANSFERASE"/>
    <property type="match status" value="1"/>
</dbReference>
<evidence type="ECO:0000256" key="5">
    <source>
        <dbReference type="ARBA" id="ARBA00022989"/>
    </source>
</evidence>
<evidence type="ECO:0000256" key="4">
    <source>
        <dbReference type="ARBA" id="ARBA00022692"/>
    </source>
</evidence>